<sequence>MLETVQLGFSPARPFTPFFSLNAAGAPSGGSALDRIRRMREAMLQKKKKEEEKEPSAVSGSSPLSTTGAAGGGAVNRFPERPQSEERGRDVLEQDKENGATGTAGTDPLKRAVGIGTGVGFGQRNPFQRQSGGFVQSQSQSGFSSSVSPAPSPVPLNPPTPAPPNSHLLSLQPKQDRAQPSNGPLPPLRSPLQEMTFEQEKDAAAPSTSIAARSASGTLSGSSSSVNPAQRQPANGQIPKPKPKVRSIFQLIKEKGGGSMRRPGDPSARDPNSSGSTHMMPGPSPSFHGPCRGPPPSAQGQPLEVNYAQRDPFSSHSTQMGALGYRPLLHGLPGLHQTVERDNRNIPGITDRDRDRDRGVGRRESSAAGDRRRPELKMEEEMEEGPKKRKQMAPPGPAGDAMRARARLERKRMKEESQIKKEESSQISPETQQGSSQSSDDKIGRRGGCVRAYEREQVGIGNVNRHRQRGGTARGWAGARRVVSASRVHISRGCTLLLKEVSVVWAKWGEPYLILSESSIGKVFPPEERSPLLLDDFAARIEGVTGRGGEGGRMPEGEVDRGAPLSFSGGGFGSGFVVGVSDSLGFDEGGGVEREEREEAAEIEGGHAEGVSLSDGGGGPVEQGGGDERRGVLDAFGGDAFAGRSLESGDVTDTPLVGRLCSLTGRDRMFENGELGREEESVSAKDPHLGIEVSEDEAERPQLDLAVLGGSQAESQDGPEATFRGVTSQGTAFGEMKSEGGDSDGLEDEEDFFAI</sequence>
<dbReference type="EMBL" id="CDMZ01004601">
    <property type="protein sequence ID" value="CEM50241.1"/>
    <property type="molecule type" value="Genomic_DNA"/>
</dbReference>
<feature type="region of interest" description="Disordered" evidence="1">
    <location>
        <begin position="672"/>
        <end position="755"/>
    </location>
</feature>
<feature type="compositionally biased region" description="Low complexity" evidence="1">
    <location>
        <begin position="131"/>
        <end position="149"/>
    </location>
</feature>
<feature type="compositionally biased region" description="Gly residues" evidence="1">
    <location>
        <begin position="615"/>
        <end position="624"/>
    </location>
</feature>
<feature type="compositionally biased region" description="Basic and acidic residues" evidence="1">
    <location>
        <begin position="252"/>
        <end position="268"/>
    </location>
</feature>
<feature type="compositionally biased region" description="Pro residues" evidence="1">
    <location>
        <begin position="150"/>
        <end position="164"/>
    </location>
</feature>
<feature type="compositionally biased region" description="Polar residues" evidence="1">
    <location>
        <begin position="167"/>
        <end position="182"/>
    </location>
</feature>
<feature type="compositionally biased region" description="Polar residues" evidence="1">
    <location>
        <begin position="226"/>
        <end position="235"/>
    </location>
</feature>
<feature type="compositionally biased region" description="Polar residues" evidence="1">
    <location>
        <begin position="429"/>
        <end position="438"/>
    </location>
</feature>
<feature type="compositionally biased region" description="Acidic residues" evidence="1">
    <location>
        <begin position="741"/>
        <end position="755"/>
    </location>
</feature>
<evidence type="ECO:0000313" key="2">
    <source>
        <dbReference type="EMBL" id="CEM50241.1"/>
    </source>
</evidence>
<feature type="compositionally biased region" description="Basic and acidic residues" evidence="1">
    <location>
        <begin position="672"/>
        <end position="689"/>
    </location>
</feature>
<organism evidence="2">
    <name type="scientific">Chromera velia CCMP2878</name>
    <dbReference type="NCBI Taxonomy" id="1169474"/>
    <lineage>
        <taxon>Eukaryota</taxon>
        <taxon>Sar</taxon>
        <taxon>Alveolata</taxon>
        <taxon>Colpodellida</taxon>
        <taxon>Chromeraceae</taxon>
        <taxon>Chromera</taxon>
    </lineage>
</organism>
<feature type="compositionally biased region" description="Polar residues" evidence="1">
    <location>
        <begin position="58"/>
        <end position="68"/>
    </location>
</feature>
<accession>A0A0G4I057</accession>
<reference evidence="2" key="1">
    <citation type="submission" date="2014-11" db="EMBL/GenBank/DDBJ databases">
        <authorList>
            <person name="Otto D Thomas"/>
            <person name="Naeem Raeece"/>
        </authorList>
    </citation>
    <scope>NUCLEOTIDE SEQUENCE</scope>
</reference>
<feature type="compositionally biased region" description="Basic and acidic residues" evidence="1">
    <location>
        <begin position="78"/>
        <end position="98"/>
    </location>
</feature>
<feature type="compositionally biased region" description="Basic and acidic residues" evidence="1">
    <location>
        <begin position="338"/>
        <end position="379"/>
    </location>
</feature>
<evidence type="ECO:0000256" key="1">
    <source>
        <dbReference type="SAM" id="MobiDB-lite"/>
    </source>
</evidence>
<dbReference type="VEuPathDB" id="CryptoDB:Cvel_9872"/>
<feature type="compositionally biased region" description="Low complexity" evidence="1">
    <location>
        <begin position="211"/>
        <end position="225"/>
    </location>
</feature>
<feature type="compositionally biased region" description="Basic and acidic residues" evidence="1">
    <location>
        <begin position="42"/>
        <end position="55"/>
    </location>
</feature>
<feature type="compositionally biased region" description="Basic and acidic residues" evidence="1">
    <location>
        <begin position="402"/>
        <end position="424"/>
    </location>
</feature>
<name>A0A0G4I057_9ALVE</name>
<proteinExistence type="predicted"/>
<protein>
    <submittedName>
        <fullName evidence="2">Uncharacterized protein</fullName>
    </submittedName>
</protein>
<dbReference type="AlphaFoldDB" id="A0A0G4I057"/>
<feature type="region of interest" description="Disordered" evidence="1">
    <location>
        <begin position="42"/>
        <end position="445"/>
    </location>
</feature>
<gene>
    <name evidence="2" type="ORF">Cvel_9872</name>
</gene>
<feature type="region of interest" description="Disordered" evidence="1">
    <location>
        <begin position="587"/>
        <end position="630"/>
    </location>
</feature>